<accession>A0A225W8S0</accession>
<reference evidence="3" key="1">
    <citation type="submission" date="2017-03" db="EMBL/GenBank/DDBJ databases">
        <title>Phytopthora megakarya and P. palmivora, two closely related causual agents of cacao black pod achieved similar genome size and gene model numbers by different mechanisms.</title>
        <authorList>
            <person name="Ali S."/>
            <person name="Shao J."/>
            <person name="Larry D.J."/>
            <person name="Kronmiller B."/>
            <person name="Shen D."/>
            <person name="Strem M.D."/>
            <person name="Melnick R.L."/>
            <person name="Guiltinan M.J."/>
            <person name="Tyler B.M."/>
            <person name="Meinhardt L.W."/>
            <person name="Bailey B.A."/>
        </authorList>
    </citation>
    <scope>NUCLEOTIDE SEQUENCE [LARGE SCALE GENOMIC DNA]</scope>
    <source>
        <strain evidence="3">zdho120</strain>
    </source>
</reference>
<name>A0A225W8S0_9STRA</name>
<gene>
    <name evidence="2" type="ORF">PHMEG_00012408</name>
</gene>
<proteinExistence type="predicted"/>
<evidence type="ECO:0000313" key="2">
    <source>
        <dbReference type="EMBL" id="OWZ14153.1"/>
    </source>
</evidence>
<feature type="compositionally biased region" description="Basic and acidic residues" evidence="1">
    <location>
        <begin position="35"/>
        <end position="44"/>
    </location>
</feature>
<evidence type="ECO:0000256" key="1">
    <source>
        <dbReference type="SAM" id="MobiDB-lite"/>
    </source>
</evidence>
<dbReference type="OrthoDB" id="126326at2759"/>
<feature type="region of interest" description="Disordered" evidence="1">
    <location>
        <begin position="25"/>
        <end position="57"/>
    </location>
</feature>
<comment type="caution">
    <text evidence="2">The sequence shown here is derived from an EMBL/GenBank/DDBJ whole genome shotgun (WGS) entry which is preliminary data.</text>
</comment>
<dbReference type="EMBL" id="NBNE01001402">
    <property type="protein sequence ID" value="OWZ14153.1"/>
    <property type="molecule type" value="Genomic_DNA"/>
</dbReference>
<organism evidence="2 3">
    <name type="scientific">Phytophthora megakarya</name>
    <dbReference type="NCBI Taxonomy" id="4795"/>
    <lineage>
        <taxon>Eukaryota</taxon>
        <taxon>Sar</taxon>
        <taxon>Stramenopiles</taxon>
        <taxon>Oomycota</taxon>
        <taxon>Peronosporomycetes</taxon>
        <taxon>Peronosporales</taxon>
        <taxon>Peronosporaceae</taxon>
        <taxon>Phytophthora</taxon>
    </lineage>
</organism>
<protein>
    <submittedName>
        <fullName evidence="2">Uncharacterized protein</fullName>
    </submittedName>
</protein>
<evidence type="ECO:0000313" key="3">
    <source>
        <dbReference type="Proteomes" id="UP000198211"/>
    </source>
</evidence>
<keyword evidence="3" id="KW-1185">Reference proteome</keyword>
<dbReference type="Proteomes" id="UP000198211">
    <property type="component" value="Unassembled WGS sequence"/>
</dbReference>
<sequence>MSKRPANLYSDPVTFPRVTDRENVAGRRRSVYQDTDVHADHDIDTESALLESEDDDVDDLRHMHRPLAKRARLVTATNASSLRSASSPDSSCSSEDNLSQGPSSHRRERGVVFHPSPTERHDSSPSTYSPLNSLNISTSSVPPVLRGTYCFEFGLGLSIMHFRRVITTEEFPTTECTVNMWDFSSKNTLPAPPKATGFSDLINALSSFIRFSKYLYNK</sequence>
<dbReference type="AlphaFoldDB" id="A0A225W8S0"/>
<feature type="compositionally biased region" description="Low complexity" evidence="1">
    <location>
        <begin position="78"/>
        <end position="99"/>
    </location>
</feature>
<feature type="region of interest" description="Disordered" evidence="1">
    <location>
        <begin position="77"/>
        <end position="131"/>
    </location>
</feature>